<reference evidence="9" key="1">
    <citation type="journal article" date="2015" name="ISME J.">
        <title>Genomic and phenotypic differentiation among Methanosarcina mazei populations from Columbia River sediment.</title>
        <authorList>
            <person name="Youngblut N.D."/>
            <person name="Wirth J.S."/>
            <person name="Henriksen J.R."/>
            <person name="Smith M."/>
            <person name="Simon H."/>
            <person name="Metcalf W.W."/>
            <person name="Whitaker R.J."/>
        </authorList>
    </citation>
    <scope>NUCLEOTIDE SEQUENCE [LARGE SCALE GENOMIC DNA]</scope>
    <source>
        <strain evidence="9">3.H.A.1A.1</strain>
    </source>
</reference>
<gene>
    <name evidence="9" type="ORF">DU43_13615</name>
</gene>
<dbReference type="InterPro" id="IPR022504">
    <property type="entry name" value="Exosortase_arc"/>
</dbReference>
<dbReference type="AlphaFoldDB" id="A0A0F8K438"/>
<evidence type="ECO:0000256" key="2">
    <source>
        <dbReference type="ARBA" id="ARBA00022475"/>
    </source>
</evidence>
<dbReference type="PATRIC" id="fig|2209.69.peg.3016"/>
<dbReference type="GO" id="GO:0006508">
    <property type="term" value="P:proteolysis"/>
    <property type="evidence" value="ECO:0007669"/>
    <property type="project" value="UniProtKB-KW"/>
</dbReference>
<keyword evidence="5" id="KW-0378">Hydrolase</keyword>
<evidence type="ECO:0000313" key="9">
    <source>
        <dbReference type="EMBL" id="KKG75750.1"/>
    </source>
</evidence>
<dbReference type="InterPro" id="IPR019127">
    <property type="entry name" value="Exosortase"/>
</dbReference>
<dbReference type="GO" id="GO:0008233">
    <property type="term" value="F:peptidase activity"/>
    <property type="evidence" value="ECO:0007669"/>
    <property type="project" value="UniProtKB-KW"/>
</dbReference>
<feature type="transmembrane region" description="Helical" evidence="8">
    <location>
        <begin position="252"/>
        <end position="274"/>
    </location>
</feature>
<evidence type="ECO:0000256" key="4">
    <source>
        <dbReference type="ARBA" id="ARBA00022692"/>
    </source>
</evidence>
<keyword evidence="7 8" id="KW-0472">Membrane</keyword>
<evidence type="ECO:0008006" key="10">
    <source>
        <dbReference type="Google" id="ProtNLM"/>
    </source>
</evidence>
<dbReference type="NCBIfam" id="TIGR03762">
    <property type="entry name" value="archaeo_artC"/>
    <property type="match status" value="1"/>
</dbReference>
<evidence type="ECO:0000256" key="7">
    <source>
        <dbReference type="ARBA" id="ARBA00023136"/>
    </source>
</evidence>
<keyword evidence="3" id="KW-0645">Protease</keyword>
<feature type="transmembrane region" description="Helical" evidence="8">
    <location>
        <begin position="61"/>
        <end position="80"/>
    </location>
</feature>
<organism evidence="9">
    <name type="scientific">Methanosarcina mazei</name>
    <name type="common">Methanosarcina frisia</name>
    <dbReference type="NCBI Taxonomy" id="2209"/>
    <lineage>
        <taxon>Archaea</taxon>
        <taxon>Methanobacteriati</taxon>
        <taxon>Methanobacteriota</taxon>
        <taxon>Stenosarchaea group</taxon>
        <taxon>Methanomicrobia</taxon>
        <taxon>Methanosarcinales</taxon>
        <taxon>Methanosarcinaceae</taxon>
        <taxon>Methanosarcina</taxon>
    </lineage>
</organism>
<keyword evidence="2" id="KW-1003">Cell membrane</keyword>
<feature type="transmembrane region" description="Helical" evidence="8">
    <location>
        <begin position="218"/>
        <end position="246"/>
    </location>
</feature>
<accession>A0A0F8K438</accession>
<protein>
    <recommendedName>
        <fullName evidence="10">Archaeosortase C</fullName>
    </recommendedName>
</protein>
<feature type="transmembrane region" description="Helical" evidence="8">
    <location>
        <begin position="182"/>
        <end position="206"/>
    </location>
</feature>
<evidence type="ECO:0000256" key="1">
    <source>
        <dbReference type="ARBA" id="ARBA00004651"/>
    </source>
</evidence>
<sequence>MEDENKNLVLILLVLAMFTGMAVEVSEGSTAVGVVLFLASVLLLTRINFNNLGNSDLLKKSKTYFAIGMFIVLADTYYNFKKGGELGTLDVMTLFFGFSLIGTQLPNPQIERVSRFGMYISSVFVALYLIFYSMFAFFDIDFMHKFDHYMILLPTVKIIGLMGIPLEVIATETVRISGVEEMTMVIGGPCSGLYSMFLLIGIVFGYSRIEKMDVNRTFMMLGFCVVVAYISNLFRVIVLYLTAYYYGQETMMLVHTHIGWIIFAGVAAGIMYFIELKR</sequence>
<dbReference type="InterPro" id="IPR026392">
    <property type="entry name" value="Exo/Archaeosortase_dom"/>
</dbReference>
<feature type="transmembrane region" description="Helical" evidence="8">
    <location>
        <begin position="116"/>
        <end position="138"/>
    </location>
</feature>
<comment type="caution">
    <text evidence="9">The sequence shown here is derived from an EMBL/GenBank/DDBJ whole genome shotgun (WGS) entry which is preliminary data.</text>
</comment>
<name>A0A0F8K438_METMZ</name>
<feature type="transmembrane region" description="Helical" evidence="8">
    <location>
        <begin position="150"/>
        <end position="170"/>
    </location>
</feature>
<keyword evidence="6 8" id="KW-1133">Transmembrane helix</keyword>
<dbReference type="GO" id="GO:0005886">
    <property type="term" value="C:plasma membrane"/>
    <property type="evidence" value="ECO:0007669"/>
    <property type="project" value="UniProtKB-SubCell"/>
</dbReference>
<dbReference type="Pfam" id="PF09721">
    <property type="entry name" value="Exosortase_EpsH"/>
    <property type="match status" value="1"/>
</dbReference>
<comment type="subcellular location">
    <subcellularLocation>
        <location evidence="1">Cell membrane</location>
        <topology evidence="1">Multi-pass membrane protein</topology>
    </subcellularLocation>
</comment>
<dbReference type="EMBL" id="JJPM01000139">
    <property type="protein sequence ID" value="KKG75750.1"/>
    <property type="molecule type" value="Genomic_DNA"/>
</dbReference>
<keyword evidence="4 8" id="KW-0812">Transmembrane</keyword>
<evidence type="ECO:0000256" key="8">
    <source>
        <dbReference type="SAM" id="Phobius"/>
    </source>
</evidence>
<proteinExistence type="predicted"/>
<evidence type="ECO:0000256" key="5">
    <source>
        <dbReference type="ARBA" id="ARBA00022801"/>
    </source>
</evidence>
<evidence type="ECO:0000256" key="3">
    <source>
        <dbReference type="ARBA" id="ARBA00022670"/>
    </source>
</evidence>
<evidence type="ECO:0000256" key="6">
    <source>
        <dbReference type="ARBA" id="ARBA00022989"/>
    </source>
</evidence>
<feature type="transmembrane region" description="Helical" evidence="8">
    <location>
        <begin position="32"/>
        <end position="49"/>
    </location>
</feature>
<dbReference type="NCBIfam" id="TIGR04178">
    <property type="entry name" value="exo_archaeo"/>
    <property type="match status" value="1"/>
</dbReference>